<dbReference type="GO" id="GO:0006096">
    <property type="term" value="P:glycolytic process"/>
    <property type="evidence" value="ECO:0007669"/>
    <property type="project" value="UniProtKB-KW"/>
</dbReference>
<dbReference type="AlphaFoldDB" id="A0A7J0EJY2"/>
<reference evidence="6 7" key="1">
    <citation type="submission" date="2019-07" db="EMBL/GenBank/DDBJ databases">
        <title>De Novo Assembly of kiwifruit Actinidia rufa.</title>
        <authorList>
            <person name="Sugita-Konishi S."/>
            <person name="Sato K."/>
            <person name="Mori E."/>
            <person name="Abe Y."/>
            <person name="Kisaki G."/>
            <person name="Hamano K."/>
            <person name="Suezawa K."/>
            <person name="Otani M."/>
            <person name="Fukuda T."/>
            <person name="Manabe T."/>
            <person name="Gomi K."/>
            <person name="Tabuchi M."/>
            <person name="Akimitsu K."/>
            <person name="Kataoka I."/>
        </authorList>
    </citation>
    <scope>NUCLEOTIDE SEQUENCE [LARGE SCALE GENOMIC DNA]</scope>
    <source>
        <strain evidence="7">cv. Fuchu</strain>
    </source>
</reference>
<evidence type="ECO:0000256" key="4">
    <source>
        <dbReference type="RuleBase" id="RU362007"/>
    </source>
</evidence>
<evidence type="ECO:0000256" key="3">
    <source>
        <dbReference type="ARBA" id="ARBA00023152"/>
    </source>
</evidence>
<dbReference type="OrthoDB" id="1000123at2759"/>
<keyword evidence="4" id="KW-0067">ATP-binding</keyword>
<keyword evidence="7" id="KW-1185">Reference proteome</keyword>
<accession>A0A7J0EJY2</accession>
<dbReference type="EC" id="2.7.1.-" evidence="4"/>
<comment type="pathway">
    <text evidence="2">Carbohydrate metabolism; hexose metabolism.</text>
</comment>
<keyword evidence="4 6" id="KW-0418">Kinase</keyword>
<dbReference type="GO" id="GO:0019318">
    <property type="term" value="P:hexose metabolic process"/>
    <property type="evidence" value="ECO:0007669"/>
    <property type="project" value="UniProtKB-UniPathway"/>
</dbReference>
<dbReference type="GO" id="GO:0001678">
    <property type="term" value="P:intracellular glucose homeostasis"/>
    <property type="evidence" value="ECO:0007669"/>
    <property type="project" value="InterPro"/>
</dbReference>
<dbReference type="GO" id="GO:0005739">
    <property type="term" value="C:mitochondrion"/>
    <property type="evidence" value="ECO:0007669"/>
    <property type="project" value="TreeGrafter"/>
</dbReference>
<keyword evidence="4" id="KW-0547">Nucleotide-binding</keyword>
<dbReference type="InterPro" id="IPR043129">
    <property type="entry name" value="ATPase_NBD"/>
</dbReference>
<sequence>MLKAQNRGSKYGNSLKWFSSLPDEAYAVFVSEFSFGLSDLRKTGFVMYLGELVRRVLLKMAKETALFGDTMPAKLATPYLLRSPDMAAMHQDASEDHEVVDEKWEKNIWSKISNSTPMVREVIAEVCDIVAERRAHLAGAGKWAS</sequence>
<feature type="domain" description="Hexokinase C-terminal" evidence="5">
    <location>
        <begin position="47"/>
        <end position="141"/>
    </location>
</feature>
<gene>
    <name evidence="6" type="ORF">Acr_05g0003290</name>
</gene>
<dbReference type="Pfam" id="PF03727">
    <property type="entry name" value="Hexokinase_2"/>
    <property type="match status" value="1"/>
</dbReference>
<dbReference type="Gene3D" id="3.40.367.20">
    <property type="match status" value="1"/>
</dbReference>
<dbReference type="GO" id="GO:0004396">
    <property type="term" value="F:hexokinase activity"/>
    <property type="evidence" value="ECO:0007669"/>
    <property type="project" value="UniProtKB-UniRule"/>
</dbReference>
<dbReference type="SUPFAM" id="SSF53067">
    <property type="entry name" value="Actin-like ATPase domain"/>
    <property type="match status" value="1"/>
</dbReference>
<dbReference type="InterPro" id="IPR022673">
    <property type="entry name" value="Hexokinase_C"/>
</dbReference>
<comment type="similarity">
    <text evidence="4">Belongs to the hexokinase family.</text>
</comment>
<evidence type="ECO:0000313" key="6">
    <source>
        <dbReference type="EMBL" id="GFY86690.1"/>
    </source>
</evidence>
<evidence type="ECO:0000259" key="5">
    <source>
        <dbReference type="Pfam" id="PF03727"/>
    </source>
</evidence>
<dbReference type="Proteomes" id="UP000585474">
    <property type="component" value="Unassembled WGS sequence"/>
</dbReference>
<protein>
    <recommendedName>
        <fullName evidence="4">Phosphotransferase</fullName>
        <ecNumber evidence="4">2.7.1.-</ecNumber>
    </recommendedName>
</protein>
<dbReference type="InterPro" id="IPR001312">
    <property type="entry name" value="Hexokinase"/>
</dbReference>
<evidence type="ECO:0000313" key="7">
    <source>
        <dbReference type="Proteomes" id="UP000585474"/>
    </source>
</evidence>
<dbReference type="UniPathway" id="UPA00242"/>
<dbReference type="PRINTS" id="PR00475">
    <property type="entry name" value="HEXOKINASE"/>
</dbReference>
<name>A0A7J0EJY2_9ERIC</name>
<comment type="caution">
    <text evidence="6">The sequence shown here is derived from an EMBL/GenBank/DDBJ whole genome shotgun (WGS) entry which is preliminary data.</text>
</comment>
<evidence type="ECO:0000256" key="2">
    <source>
        <dbReference type="ARBA" id="ARBA00005028"/>
    </source>
</evidence>
<dbReference type="EMBL" id="BJWL01000005">
    <property type="protein sequence ID" value="GFY86690.1"/>
    <property type="molecule type" value="Genomic_DNA"/>
</dbReference>
<keyword evidence="3 4" id="KW-0324">Glycolysis</keyword>
<dbReference type="PANTHER" id="PTHR19443:SF18">
    <property type="entry name" value="HEXOKINASE-LIKE 2 PROTEIN-RELATED"/>
    <property type="match status" value="1"/>
</dbReference>
<comment type="pathway">
    <text evidence="1">Carbohydrate degradation.</text>
</comment>
<dbReference type="GO" id="GO:0005524">
    <property type="term" value="F:ATP binding"/>
    <property type="evidence" value="ECO:0007669"/>
    <property type="project" value="UniProtKB-UniRule"/>
</dbReference>
<organism evidence="6 7">
    <name type="scientific">Actinidia rufa</name>
    <dbReference type="NCBI Taxonomy" id="165716"/>
    <lineage>
        <taxon>Eukaryota</taxon>
        <taxon>Viridiplantae</taxon>
        <taxon>Streptophyta</taxon>
        <taxon>Embryophyta</taxon>
        <taxon>Tracheophyta</taxon>
        <taxon>Spermatophyta</taxon>
        <taxon>Magnoliopsida</taxon>
        <taxon>eudicotyledons</taxon>
        <taxon>Gunneridae</taxon>
        <taxon>Pentapetalae</taxon>
        <taxon>asterids</taxon>
        <taxon>Ericales</taxon>
        <taxon>Actinidiaceae</taxon>
        <taxon>Actinidia</taxon>
    </lineage>
</organism>
<evidence type="ECO:0000256" key="1">
    <source>
        <dbReference type="ARBA" id="ARBA00004921"/>
    </source>
</evidence>
<keyword evidence="4" id="KW-0808">Transferase</keyword>
<proteinExistence type="inferred from homology"/>
<dbReference type="PANTHER" id="PTHR19443">
    <property type="entry name" value="HEXOKINASE"/>
    <property type="match status" value="1"/>
</dbReference>
<dbReference type="GO" id="GO:0005536">
    <property type="term" value="F:D-glucose binding"/>
    <property type="evidence" value="ECO:0007669"/>
    <property type="project" value="InterPro"/>
</dbReference>
<dbReference type="GO" id="GO:0005829">
    <property type="term" value="C:cytosol"/>
    <property type="evidence" value="ECO:0007669"/>
    <property type="project" value="TreeGrafter"/>
</dbReference>